<dbReference type="EMBL" id="MU806266">
    <property type="protein sequence ID" value="KAJ3837158.1"/>
    <property type="molecule type" value="Genomic_DNA"/>
</dbReference>
<dbReference type="Proteomes" id="UP001163846">
    <property type="component" value="Unassembled WGS sequence"/>
</dbReference>
<keyword evidence="2" id="KW-1185">Reference proteome</keyword>
<gene>
    <name evidence="1" type="ORF">F5878DRAFT_662346</name>
</gene>
<dbReference type="AlphaFoldDB" id="A0AA38P6C0"/>
<reference evidence="1" key="1">
    <citation type="submission" date="2022-08" db="EMBL/GenBank/DDBJ databases">
        <authorList>
            <consortium name="DOE Joint Genome Institute"/>
            <person name="Min B."/>
            <person name="Riley R."/>
            <person name="Sierra-Patev S."/>
            <person name="Naranjo-Ortiz M."/>
            <person name="Looney B."/>
            <person name="Konkel Z."/>
            <person name="Slot J.C."/>
            <person name="Sakamoto Y."/>
            <person name="Steenwyk J.L."/>
            <person name="Rokas A."/>
            <person name="Carro J."/>
            <person name="Camarero S."/>
            <person name="Ferreira P."/>
            <person name="Molpeceres G."/>
            <person name="Ruiz-Duenas F.J."/>
            <person name="Serrano A."/>
            <person name="Henrissat B."/>
            <person name="Drula E."/>
            <person name="Hughes K.W."/>
            <person name="Mata J.L."/>
            <person name="Ishikawa N.K."/>
            <person name="Vargas-Isla R."/>
            <person name="Ushijima S."/>
            <person name="Smith C.A."/>
            <person name="Ahrendt S."/>
            <person name="Andreopoulos W."/>
            <person name="He G."/>
            <person name="Labutti K."/>
            <person name="Lipzen A."/>
            <person name="Ng V."/>
            <person name="Sandor L."/>
            <person name="Barry K."/>
            <person name="Martinez A.T."/>
            <person name="Xiao Y."/>
            <person name="Gibbons J.G."/>
            <person name="Terashima K."/>
            <person name="Hibbett D.S."/>
            <person name="Grigoriev I.V."/>
        </authorList>
    </citation>
    <scope>NUCLEOTIDE SEQUENCE</scope>
    <source>
        <strain evidence="1">TFB9207</strain>
    </source>
</reference>
<protein>
    <submittedName>
        <fullName evidence="1">Uncharacterized protein</fullName>
    </submittedName>
</protein>
<sequence>MTQIRTIYNTPSYCPIPTSYPPSPHEMDAEIRWRNIDLTAVSVITYKLSDAARMILPPNPNPVTGQPHTAREVYNALARHFSSVQNSTGLASMEAEILSTGINDNDVLTFVTKWKSVVLELLNAGHVINFVTYITIFTNFLPRGDVYTDIISRARHHINHPYTYPDLPIDYNLFLYFADEVIRASQDNDSERELEWELERE</sequence>
<comment type="caution">
    <text evidence="1">The sequence shown here is derived from an EMBL/GenBank/DDBJ whole genome shotgun (WGS) entry which is preliminary data.</text>
</comment>
<evidence type="ECO:0000313" key="1">
    <source>
        <dbReference type="EMBL" id="KAJ3837158.1"/>
    </source>
</evidence>
<organism evidence="1 2">
    <name type="scientific">Lentinula raphanica</name>
    <dbReference type="NCBI Taxonomy" id="153919"/>
    <lineage>
        <taxon>Eukaryota</taxon>
        <taxon>Fungi</taxon>
        <taxon>Dikarya</taxon>
        <taxon>Basidiomycota</taxon>
        <taxon>Agaricomycotina</taxon>
        <taxon>Agaricomycetes</taxon>
        <taxon>Agaricomycetidae</taxon>
        <taxon>Agaricales</taxon>
        <taxon>Marasmiineae</taxon>
        <taxon>Omphalotaceae</taxon>
        <taxon>Lentinula</taxon>
    </lineage>
</organism>
<accession>A0AA38P6C0</accession>
<evidence type="ECO:0000313" key="2">
    <source>
        <dbReference type="Proteomes" id="UP001163846"/>
    </source>
</evidence>
<proteinExistence type="predicted"/>
<name>A0AA38P6C0_9AGAR</name>